<sequence length="718" mass="77216">MAAAYYYPEGPLGPVCDVILPDVRKATFVPDRGDGRVVTYGPIDWSTIEPVLGYIPPAIVTRKCKVRELPNGEIEYYDCKDEFLDQLDDLADDKIRSKFPQYPLIEYPWRSASQSPWGLDDNFQEPDITPESCSPFDADINSIPIRIFADDGSFVTKIQVERSSPPTFNVTSGGETIVNQSTISAAFNSDSSALVVSGTGTGIVKLRLSWDDNPNDAGTAVDTISITGDNRTATWRQRGEEGDDTSSVQVTAGTSYTINYSGLNSANNPIDQASPTSLRLLDGDSDDTNASFQITGTSPLETVTNLPGYWSDTGNKYAVWTNAEVCTLPFQTQTVTYQVPIPSTGTYGFEFGCDDSAEMFLDSNPVPLFDVVGGIFFSGPNSTPHTTTTTLNAGILTLVVNCTNSAAGFVDANGDAVGEAFSWDRNPGGWYIKICQGGNCISGTSIPWVRSSPHPNWSDFMNTYAVFSTNKETLSGIPQSATWNVNVPQSGNLVLEVQGDNSAAISWDGSSLGTVTSFTSSTTYTINNVSKGPHTLGAIVTNTANAVDNWSNNPAGVAWTLKSDTLTSNVSVEFDSSGNIVTTGTGSARVDFDFEWDDNPNTAGVALSSVDWSDTNLEFYQKGESGNQSGSATLSANRTYFMNRYGGAGGLTIQDNDTKICFKDGDGSDCNAEVRIDNITQLTESIIATSLDLSTPNDGNLIWHTRLASGYKYIIKET</sequence>
<dbReference type="Proteomes" id="UP000185397">
    <property type="component" value="Segment"/>
</dbReference>
<dbReference type="EMBL" id="KJ019039">
    <property type="protein sequence ID" value="AIX17208.1"/>
    <property type="molecule type" value="Genomic_DNA"/>
</dbReference>
<evidence type="ECO:0000313" key="6">
    <source>
        <dbReference type="EMBL" id="AIX40348.1"/>
    </source>
</evidence>
<evidence type="ECO:0000313" key="8">
    <source>
        <dbReference type="EMBL" id="AIX45329.1"/>
    </source>
</evidence>
<accession>A0A0E3HFS0</accession>
<evidence type="ECO:0000313" key="9">
    <source>
        <dbReference type="EMBL" id="AIX45537.1"/>
    </source>
</evidence>
<dbReference type="EMBL" id="KJ019087">
    <property type="protein sequence ID" value="AIX28122.1"/>
    <property type="molecule type" value="Genomic_DNA"/>
</dbReference>
<dbReference type="Proteomes" id="UP000185393">
    <property type="component" value="Segment"/>
</dbReference>
<evidence type="ECO:0000313" key="2">
    <source>
        <dbReference type="EMBL" id="AIX17208.1"/>
    </source>
</evidence>
<dbReference type="Proteomes" id="UP000185390">
    <property type="component" value="Segment"/>
</dbReference>
<evidence type="ECO:0000313" key="1">
    <source>
        <dbReference type="EMBL" id="AIX17002.1"/>
    </source>
</evidence>
<dbReference type="Proteomes" id="UP000185395">
    <property type="component" value="Segment"/>
</dbReference>
<dbReference type="EMBL" id="KJ019088">
    <property type="protein sequence ID" value="AIX28330.1"/>
    <property type="molecule type" value="Genomic_DNA"/>
</dbReference>
<reference evidence="10 11" key="1">
    <citation type="submission" date="2013-12" db="EMBL/GenBank/DDBJ databases">
        <title>Ecological redundancy of diverse viral populations within a natural community.</title>
        <authorList>
            <person name="Gregory A.C."/>
            <person name="LaButti K."/>
            <person name="Copeland A."/>
            <person name="Woyke T."/>
            <person name="Sullivan M.B."/>
        </authorList>
    </citation>
    <scope>NUCLEOTIDE SEQUENCE [LARGE SCALE GENOMIC DNA]</scope>
    <source>
        <strain evidence="6">Syn7803C107</strain>
        <strain evidence="7">Syn7803C26</strain>
        <strain evidence="8">Syn7803C31</strain>
        <strain evidence="9">Syn7803C33</strain>
        <strain evidence="1">Syn7803C59</strain>
        <strain evidence="2">Syn7803C60</strain>
        <strain evidence="3">Syn7803C86</strain>
        <strain evidence="5">Syn7803US1</strain>
        <strain evidence="4">Syn7803US19</strain>
    </source>
</reference>
<name>A0A0E3HFS0_9CAUD</name>
<dbReference type="Proteomes" id="UP000185407">
    <property type="component" value="Segment"/>
</dbReference>
<evidence type="ECO:0000313" key="7">
    <source>
        <dbReference type="EMBL" id="AIX44406.1"/>
    </source>
</evidence>
<dbReference type="Proteomes" id="UP000185398">
    <property type="component" value="Segment"/>
</dbReference>
<dbReference type="EMBL" id="KJ019157">
    <property type="protein sequence ID" value="AIX45329.1"/>
    <property type="molecule type" value="Genomic_DNA"/>
</dbReference>
<dbReference type="EMBL" id="KJ019138">
    <property type="protein sequence ID" value="AIX40348.1"/>
    <property type="molecule type" value="Genomic_DNA"/>
</dbReference>
<dbReference type="EMBL" id="KJ019055">
    <property type="protein sequence ID" value="AIX20875.1"/>
    <property type="molecule type" value="Genomic_DNA"/>
</dbReference>
<evidence type="ECO:0000313" key="10">
    <source>
        <dbReference type="Proteomes" id="UP000185390"/>
    </source>
</evidence>
<evidence type="ECO:0000313" key="11">
    <source>
        <dbReference type="Proteomes" id="UP000185393"/>
    </source>
</evidence>
<proteinExistence type="predicted"/>
<dbReference type="Proteomes" id="UP000185394">
    <property type="component" value="Segment"/>
</dbReference>
<dbReference type="Proteomes" id="UP000185408">
    <property type="component" value="Segment"/>
</dbReference>
<evidence type="ECO:0000313" key="5">
    <source>
        <dbReference type="EMBL" id="AIX28330.1"/>
    </source>
</evidence>
<dbReference type="EMBL" id="KJ019038">
    <property type="protein sequence ID" value="AIX17002.1"/>
    <property type="molecule type" value="Genomic_DNA"/>
</dbReference>
<organism evidence="4 12">
    <name type="scientific">Synechococcus phage ACG-2014a</name>
    <dbReference type="NCBI Taxonomy" id="1493507"/>
    <lineage>
        <taxon>Viruses</taxon>
        <taxon>Duplodnaviria</taxon>
        <taxon>Heunggongvirae</taxon>
        <taxon>Uroviricota</taxon>
        <taxon>Caudoviricetes</taxon>
        <taxon>Pantevenvirales</taxon>
        <taxon>Kyanoviridae</taxon>
        <taxon>Acionnavirus</taxon>
        <taxon>Acionnavirus monteraybay</taxon>
    </lineage>
</organism>
<gene>
    <name evidence="6" type="ORF">Syn7803C107_194</name>
    <name evidence="7" type="ORF">Syn7803C26_194</name>
    <name evidence="8" type="ORF">Syn7803C31_197</name>
    <name evidence="9" type="ORF">Syn7803C33_194</name>
    <name evidence="1" type="ORF">Syn7803C59_195</name>
    <name evidence="2" type="ORF">Syn7803C60_192</name>
    <name evidence="3" type="ORF">Syn7803C86_195</name>
    <name evidence="4" type="ORF">Syn7803US19_193</name>
    <name evidence="5" type="ORF">Syn7803US1_194</name>
</gene>
<dbReference type="EMBL" id="KJ019158">
    <property type="protein sequence ID" value="AIX45537.1"/>
    <property type="molecule type" value="Genomic_DNA"/>
</dbReference>
<evidence type="ECO:0000313" key="4">
    <source>
        <dbReference type="EMBL" id="AIX28122.1"/>
    </source>
</evidence>
<dbReference type="Proteomes" id="UP000185404">
    <property type="component" value="Segment"/>
</dbReference>
<dbReference type="EMBL" id="KJ019153">
    <property type="protein sequence ID" value="AIX44406.1"/>
    <property type="molecule type" value="Genomic_DNA"/>
</dbReference>
<protein>
    <submittedName>
        <fullName evidence="4">PA14 domain-containing protein</fullName>
    </submittedName>
</protein>
<evidence type="ECO:0000313" key="3">
    <source>
        <dbReference type="EMBL" id="AIX20875.1"/>
    </source>
</evidence>
<evidence type="ECO:0000313" key="12">
    <source>
        <dbReference type="Proteomes" id="UP000185408"/>
    </source>
</evidence>